<comment type="caution">
    <text evidence="3">The sequence shown here is derived from an EMBL/GenBank/DDBJ whole genome shotgun (WGS) entry which is preliminary data.</text>
</comment>
<dbReference type="Pfam" id="PF00498">
    <property type="entry name" value="FHA"/>
    <property type="match status" value="1"/>
</dbReference>
<feature type="region of interest" description="Disordered" evidence="1">
    <location>
        <begin position="1637"/>
        <end position="1671"/>
    </location>
</feature>
<feature type="compositionally biased region" description="Basic and acidic residues" evidence="1">
    <location>
        <begin position="1"/>
        <end position="59"/>
    </location>
</feature>
<evidence type="ECO:0000256" key="1">
    <source>
        <dbReference type="SAM" id="MobiDB-lite"/>
    </source>
</evidence>
<dbReference type="InterPro" id="IPR000253">
    <property type="entry name" value="FHA_dom"/>
</dbReference>
<dbReference type="PANTHER" id="PTHR48187:SF2">
    <property type="entry name" value="LD21810P"/>
    <property type="match status" value="1"/>
</dbReference>
<name>A0A423VIG0_9PEZI</name>
<dbReference type="SUPFAM" id="SSF52540">
    <property type="entry name" value="P-loop containing nucleoside triphosphate hydrolases"/>
    <property type="match status" value="1"/>
</dbReference>
<feature type="region of interest" description="Disordered" evidence="1">
    <location>
        <begin position="1555"/>
        <end position="1577"/>
    </location>
</feature>
<feature type="region of interest" description="Disordered" evidence="1">
    <location>
        <begin position="1"/>
        <end position="180"/>
    </location>
</feature>
<feature type="compositionally biased region" description="Basic and acidic residues" evidence="1">
    <location>
        <begin position="1193"/>
        <end position="1203"/>
    </location>
</feature>
<dbReference type="InterPro" id="IPR029058">
    <property type="entry name" value="AB_hydrolase_fold"/>
</dbReference>
<accession>A0A423VIG0</accession>
<reference evidence="3 4" key="1">
    <citation type="submission" date="2015-09" db="EMBL/GenBank/DDBJ databases">
        <title>Host preference determinants of Valsa canker pathogens revealed by comparative genomics.</title>
        <authorList>
            <person name="Yin Z."/>
            <person name="Huang L."/>
        </authorList>
    </citation>
    <scope>NUCLEOTIDE SEQUENCE [LARGE SCALE GENOMIC DNA]</scope>
    <source>
        <strain evidence="3 4">03-1</strain>
    </source>
</reference>
<evidence type="ECO:0000313" key="4">
    <source>
        <dbReference type="Proteomes" id="UP000283895"/>
    </source>
</evidence>
<dbReference type="SMART" id="SM00240">
    <property type="entry name" value="FHA"/>
    <property type="match status" value="1"/>
</dbReference>
<dbReference type="Proteomes" id="UP000283895">
    <property type="component" value="Unassembled WGS sequence"/>
</dbReference>
<feature type="compositionally biased region" description="Polar residues" evidence="1">
    <location>
        <begin position="1172"/>
        <end position="1192"/>
    </location>
</feature>
<dbReference type="Gene3D" id="3.40.50.300">
    <property type="entry name" value="P-loop containing nucleotide triphosphate hydrolases"/>
    <property type="match status" value="1"/>
</dbReference>
<organism evidence="3 4">
    <name type="scientific">Cytospora schulzeri</name>
    <dbReference type="NCBI Taxonomy" id="448051"/>
    <lineage>
        <taxon>Eukaryota</taxon>
        <taxon>Fungi</taxon>
        <taxon>Dikarya</taxon>
        <taxon>Ascomycota</taxon>
        <taxon>Pezizomycotina</taxon>
        <taxon>Sordariomycetes</taxon>
        <taxon>Sordariomycetidae</taxon>
        <taxon>Diaporthales</taxon>
        <taxon>Cytosporaceae</taxon>
        <taxon>Cytospora</taxon>
    </lineage>
</organism>
<feature type="region of interest" description="Disordered" evidence="1">
    <location>
        <begin position="1226"/>
        <end position="1375"/>
    </location>
</feature>
<keyword evidence="4" id="KW-1185">Reference proteome</keyword>
<dbReference type="STRING" id="356882.A0A423VIG0"/>
<evidence type="ECO:0000259" key="2">
    <source>
        <dbReference type="PROSITE" id="PS50006"/>
    </source>
</evidence>
<dbReference type="PROSITE" id="PS50006">
    <property type="entry name" value="FHA_DOMAIN"/>
    <property type="match status" value="1"/>
</dbReference>
<feature type="compositionally biased region" description="Polar residues" evidence="1">
    <location>
        <begin position="1281"/>
        <end position="1297"/>
    </location>
</feature>
<dbReference type="EMBL" id="LKEA01000060">
    <property type="protein sequence ID" value="ROV90784.1"/>
    <property type="molecule type" value="Genomic_DNA"/>
</dbReference>
<dbReference type="InterPro" id="IPR008984">
    <property type="entry name" value="SMAD_FHA_dom_sf"/>
</dbReference>
<dbReference type="SUPFAM" id="SSF49879">
    <property type="entry name" value="SMAD/FHA domain"/>
    <property type="match status" value="1"/>
</dbReference>
<feature type="domain" description="FHA" evidence="2">
    <location>
        <begin position="239"/>
        <end position="302"/>
    </location>
</feature>
<feature type="compositionally biased region" description="Basic and acidic residues" evidence="1">
    <location>
        <begin position="84"/>
        <end position="103"/>
    </location>
</feature>
<protein>
    <recommendedName>
        <fullName evidence="2">FHA domain-containing protein</fullName>
    </recommendedName>
</protein>
<feature type="region of interest" description="Disordered" evidence="1">
    <location>
        <begin position="1431"/>
        <end position="1461"/>
    </location>
</feature>
<proteinExistence type="predicted"/>
<dbReference type="PANTHER" id="PTHR48187">
    <property type="entry name" value="LD21810P"/>
    <property type="match status" value="1"/>
</dbReference>
<feature type="region of interest" description="Disordered" evidence="1">
    <location>
        <begin position="1172"/>
        <end position="1208"/>
    </location>
</feature>
<dbReference type="SUPFAM" id="SSF53474">
    <property type="entry name" value="alpha/beta-Hydrolases"/>
    <property type="match status" value="1"/>
</dbReference>
<feature type="compositionally biased region" description="Low complexity" evidence="1">
    <location>
        <begin position="1315"/>
        <end position="1326"/>
    </location>
</feature>
<gene>
    <name evidence="3" type="ORF">VMCG_09400</name>
</gene>
<sequence>MGSEAHYDKDDSDRRRHRRDDDYKDSSDRDRTSKRSHRDRDEPESYRRRDRSKDRDQDRQHRRRRSRSPESRSHKSHDRRRRDSRSPVNKESRRDRRTQRSEDGPDEEDSTRSRRRREGDEDRHGRKRRHRDPSADEEDKADKQVAVKRGGPLPSQSDQFAVATGDEPEVPKEKPNFGTTGALAAASNSITQADGSVITLKYHEPAEARKPPARDQWKLFVFKGPDVVDTIELSSRSCWLVGRETAVVDMPAEHPSISKQHAVVQFRYTEKRNEFGDKIGRVKPYLIDLESANGTELNGEKIPDRRYLELRPKDVKGTINKKVARFDITAVYTHPEAKVDIVLVHGLNGDPQKTWTAKGKNGAFWPADLLPNSLEEDNAPANVLVYGYNADVSSKRHGTGPSTNYIHQHAQTLVTFLTTYRKSKKTTRNPIIWVAHSLGGILLKRALEYSDSVRVADHEDYRSIYVSTYGIIFLGTPHDGSELASWGSALQGMAGHIPRKFFDSEPVLIETLRKDNETLDNINMNFLNIYQRFKIHMVHENQKTDLKGTKSLIVDAKSAAPRLPGVTSYGIEADHSGMCKFESADAPGYRQVSTAIVEWVQEAPDFICVRWKVEDEDRRVRVQLEINERARPYFTSPPGVSAQVAVHLNETSSKVPTQEQLPGPSPLPQLCEMRPLEQDLHSIQDFSSPSQAPLFIHPEAFRPNSYFVGRTEELEDLHKMLQDRKRRSEGTSTVLIRCQTGGGKTHLARQYVFLHKEDYPGGIFWLRAKSVEELDGEFWRVARTAALKDLQNETDTDELRDHTKIVDLVRRWLNGLDGWLMVLDGIMFDTPGIERFVPDAANSSLILTSTDPAATGDHHFNNPQLLELPLLDVQDAQELLLLETEKKRPWSQEDRRQATELVLMLGRLPLLIHVTAQNLKANQEPLATFLKRYRIRPKVGKVPAYEYVLEQLHGRGATAALNVMSILVFFDHHIPVEMMAMGLRALGKELPYKTRDAATHGRPSLSNTLRVLIAFALVDRTESQEVSPASSRSSKRSLDLPAESLDSLQIHHVIQRYCIESLVERKEHAFWLERTYQVFFKAFNEADRRIKENPRVGLPDDYRRFYVHGKRLAEHLAKHEKRNPELRPLKETLERKLEVIHAEIHSLSEKIQAMIVDHSSDIPQASIFDRANSLSESDSATSGSQNHSQQDTWTHDGDDDPRFFHSPTSFGPGVIYDMYGLPIPYPDTTTIPGPSFQDEDGGDPTPHVTPKMGSSTTAGVSPDHPQDGWTTVVPQPHQHQRQTSDSLISPNQHNKGQAQVGISHETAKPPFFHTSPPRRASSSRPPGSRDRLSAQSEAELALTKLRRVSPPPPRGGGVIQDKGRSLSSGQGTKPRDIMRIGEYNYARVESGLTPTDEMSQAEFYRGYDSMPVTDSSYTAATLKKFKENFLPSSFSSPPGTGTGRGSSSNGSSSGRAAAHHHASPVFDQAAMMPTFPLVAGSRTARSSPGQVISPFYPPGLPVERATAADFRWNTQHPLSYDHPLGMGDTSLAAMSAVYPLPSTIWIPIPDEPPVLQPREPHPAPPADTPVLQEEERQQGWRTALLRRHGAQPAHPPSADTTGCFFYIFLFRRGGGRWGTNSTTTTTPHTTALVQTRLGPSQPEQSGPARPGAFAEPRRGAADGDGYGSVHHHHESRPFSIFSFLPVVLRR</sequence>
<dbReference type="InterPro" id="IPR027417">
    <property type="entry name" value="P-loop_NTPase"/>
</dbReference>
<feature type="compositionally biased region" description="Low complexity" evidence="1">
    <location>
        <begin position="1431"/>
        <end position="1456"/>
    </location>
</feature>
<feature type="compositionally biased region" description="Basic residues" evidence="1">
    <location>
        <begin position="74"/>
        <end position="83"/>
    </location>
</feature>
<dbReference type="Gene3D" id="2.60.200.20">
    <property type="match status" value="1"/>
</dbReference>
<evidence type="ECO:0000313" key="3">
    <source>
        <dbReference type="EMBL" id="ROV90784.1"/>
    </source>
</evidence>
<dbReference type="CDD" id="cd22676">
    <property type="entry name" value="FHA_SNIP1_DDL-like"/>
    <property type="match status" value="1"/>
</dbReference>
<dbReference type="OrthoDB" id="5086500at2759"/>
<dbReference type="Gene3D" id="3.40.50.1820">
    <property type="entry name" value="alpha/beta hydrolase"/>
    <property type="match status" value="1"/>
</dbReference>